<organism evidence="2">
    <name type="scientific">Ajellomyces dermatitidis (strain ATCC 18188 / CBS 674.68)</name>
    <name type="common">Blastomyces dermatitidis</name>
    <dbReference type="NCBI Taxonomy" id="653446"/>
    <lineage>
        <taxon>Eukaryota</taxon>
        <taxon>Fungi</taxon>
        <taxon>Dikarya</taxon>
        <taxon>Ascomycota</taxon>
        <taxon>Pezizomycotina</taxon>
        <taxon>Eurotiomycetes</taxon>
        <taxon>Eurotiomycetidae</taxon>
        <taxon>Onygenales</taxon>
        <taxon>Ajellomycetaceae</taxon>
        <taxon>Blastomyces</taxon>
    </lineage>
</organism>
<feature type="compositionally biased region" description="Basic residues" evidence="1">
    <location>
        <begin position="1"/>
        <end position="10"/>
    </location>
</feature>
<reference evidence="2" key="1">
    <citation type="submission" date="2010-03" db="EMBL/GenBank/DDBJ databases">
        <title>Annotation of Blastomyces dermatitidis strain ATCC 18188.</title>
        <authorList>
            <consortium name="The Broad Institute Genome Sequencing Platform"/>
            <consortium name="Broad Institute Genome Sequencing Center for Infectious Disease."/>
            <person name="Cuomo C."/>
            <person name="Klein B."/>
            <person name="Sullivan T."/>
            <person name="Heitman J."/>
            <person name="Young S."/>
            <person name="Zeng Q."/>
            <person name="Gargeya S."/>
            <person name="Alvarado L."/>
            <person name="Berlin A.M."/>
            <person name="Chapman S.B."/>
            <person name="Chen Z."/>
            <person name="Freedman E."/>
            <person name="Gellesch M."/>
            <person name="Goldberg J."/>
            <person name="Griggs A."/>
            <person name="Gujja S."/>
            <person name="Heilman E."/>
            <person name="Heiman D."/>
            <person name="Howarth C."/>
            <person name="Mehta T."/>
            <person name="Neiman D."/>
            <person name="Pearson M."/>
            <person name="Roberts A."/>
            <person name="Saif S."/>
            <person name="Shea T."/>
            <person name="Shenoy N."/>
            <person name="Sisk P."/>
            <person name="Stolte C."/>
            <person name="Sykes S."/>
            <person name="White J."/>
            <person name="Yandava C."/>
            <person name="Haas B."/>
            <person name="Nusbaum C."/>
            <person name="Birren B."/>
        </authorList>
    </citation>
    <scope>NUCLEOTIDE SEQUENCE</scope>
    <source>
        <strain evidence="2">ATCC 18188</strain>
    </source>
</reference>
<protein>
    <submittedName>
        <fullName evidence="2">Uncharacterized protein</fullName>
    </submittedName>
</protein>
<dbReference type="AlphaFoldDB" id="A0A0J9EQZ7"/>
<evidence type="ECO:0000313" key="2">
    <source>
        <dbReference type="EMBL" id="KMW68466.1"/>
    </source>
</evidence>
<dbReference type="EMBL" id="GG749478">
    <property type="protein sequence ID" value="KMW68466.1"/>
    <property type="molecule type" value="Genomic_DNA"/>
</dbReference>
<name>A0A0J9EQZ7_AJEDA</name>
<feature type="region of interest" description="Disordered" evidence="1">
    <location>
        <begin position="1"/>
        <end position="21"/>
    </location>
</feature>
<dbReference type="Proteomes" id="UP000007802">
    <property type="component" value="Unassembled WGS sequence"/>
</dbReference>
<gene>
    <name evidence="2" type="ORF">BDDG_12841</name>
</gene>
<sequence length="63" mass="7196">MSLSSGRKHLQNMGNIPQSGERLPRTQFRCVGWRRTQKDIKDINKFGASCHTQTTAIRPTCHN</sequence>
<proteinExistence type="predicted"/>
<accession>A0A0J9EQZ7</accession>
<evidence type="ECO:0000256" key="1">
    <source>
        <dbReference type="SAM" id="MobiDB-lite"/>
    </source>
</evidence>